<dbReference type="AlphaFoldDB" id="A0A7T4WDB5"/>
<dbReference type="EMBL" id="CP059488">
    <property type="protein sequence ID" value="QQD72352.1"/>
    <property type="molecule type" value="Genomic_DNA"/>
</dbReference>
<keyword evidence="2" id="KW-0067">ATP-binding</keyword>
<protein>
    <submittedName>
        <fullName evidence="2">ATP-binding protein</fullName>
    </submittedName>
</protein>
<dbReference type="InterPro" id="IPR038729">
    <property type="entry name" value="Rad50/SbcC_AAA"/>
</dbReference>
<evidence type="ECO:0000313" key="2">
    <source>
        <dbReference type="EMBL" id="QQD72352.1"/>
    </source>
</evidence>
<evidence type="ECO:0000313" key="3">
    <source>
        <dbReference type="Proteomes" id="UP000595420"/>
    </source>
</evidence>
<dbReference type="RefSeq" id="WP_198660372.1">
    <property type="nucleotide sequence ID" value="NZ_CP059488.1"/>
</dbReference>
<dbReference type="Pfam" id="PF13476">
    <property type="entry name" value="AAA_23"/>
    <property type="match status" value="1"/>
</dbReference>
<dbReference type="CDD" id="cd00267">
    <property type="entry name" value="ABC_ATPase"/>
    <property type="match status" value="1"/>
</dbReference>
<dbReference type="SMART" id="SM00382">
    <property type="entry name" value="AAA"/>
    <property type="match status" value="1"/>
</dbReference>
<dbReference type="InterPro" id="IPR003593">
    <property type="entry name" value="AAA+_ATPase"/>
</dbReference>
<name>A0A7T4WDB5_9PROT</name>
<dbReference type="Gene3D" id="3.40.50.300">
    <property type="entry name" value="P-loop containing nucleotide triphosphate hydrolases"/>
    <property type="match status" value="1"/>
</dbReference>
<sequence>MSLHDNHFDLTISNIGVISSANVRIENLTVIGGPNNSGKSTIGKLLMAMIKSDVISKYKNNKAKSSFEKKTRAKVFCDMEAMLFGKKLFRFGSDEGSAKLEREGNRVYEITVRDKKPYMLDAETNDDSEQYFRDAMIVSTPLIWDMIDLFRSVQALKEASSVLNLGQKIRYPYVQWDVFTKLELAKDEEADSDMDVGNEFAHKIMDIIAGDFQKNKSGSYNWKPRHGGNYDMVSTASGVKWFGLLLALARNGAFRKDRLVILDEPETHLHPEWQLKMAELLVFMSKKMHLIVTTHSPYLSEAIELYSEQTSDVSWHASIPESDGCIIKHLDCPQEIYEQLYSPIPKLEDLRVNHD</sequence>
<dbReference type="InterPro" id="IPR051396">
    <property type="entry name" value="Bact_Antivir_Def_Nuclease"/>
</dbReference>
<dbReference type="InterPro" id="IPR027417">
    <property type="entry name" value="P-loop_NTPase"/>
</dbReference>
<reference evidence="2 3" key="1">
    <citation type="submission" date="2020-07" db="EMBL/GenBank/DDBJ databases">
        <title>Complete genome sequence analysis of Acidithiobacillus ferrivorans XJFY6S-08 reveals extreme environmental adaptation to alpine acid mine drainage.</title>
        <authorList>
            <person name="Yan L."/>
            <person name="Ni Y."/>
        </authorList>
    </citation>
    <scope>NUCLEOTIDE SEQUENCE [LARGE SCALE GENOMIC DNA]</scope>
    <source>
        <strain evidence="2 3">XJFY6S-08</strain>
    </source>
</reference>
<gene>
    <name evidence="2" type="ORF">H2515_13270</name>
</gene>
<dbReference type="GO" id="GO:0006302">
    <property type="term" value="P:double-strand break repair"/>
    <property type="evidence" value="ECO:0007669"/>
    <property type="project" value="InterPro"/>
</dbReference>
<feature type="domain" description="AAA+ ATPase" evidence="1">
    <location>
        <begin position="25"/>
        <end position="321"/>
    </location>
</feature>
<dbReference type="InterPro" id="IPR003959">
    <property type="entry name" value="ATPase_AAA_core"/>
</dbReference>
<dbReference type="PANTHER" id="PTHR43581">
    <property type="entry name" value="ATP/GTP PHOSPHATASE"/>
    <property type="match status" value="1"/>
</dbReference>
<organism evidence="2 3">
    <name type="scientific">Acidithiobacillus ferrivorans</name>
    <dbReference type="NCBI Taxonomy" id="160808"/>
    <lineage>
        <taxon>Bacteria</taxon>
        <taxon>Pseudomonadati</taxon>
        <taxon>Pseudomonadota</taxon>
        <taxon>Acidithiobacillia</taxon>
        <taxon>Acidithiobacillales</taxon>
        <taxon>Acidithiobacillaceae</taxon>
        <taxon>Acidithiobacillus</taxon>
    </lineage>
</organism>
<proteinExistence type="predicted"/>
<evidence type="ECO:0000259" key="1">
    <source>
        <dbReference type="SMART" id="SM00382"/>
    </source>
</evidence>
<dbReference type="SUPFAM" id="SSF52540">
    <property type="entry name" value="P-loop containing nucleoside triphosphate hydrolases"/>
    <property type="match status" value="1"/>
</dbReference>
<dbReference type="PANTHER" id="PTHR43581:SF2">
    <property type="entry name" value="EXCINUCLEASE ATPASE SUBUNIT"/>
    <property type="match status" value="1"/>
</dbReference>
<dbReference type="Pfam" id="PF13304">
    <property type="entry name" value="AAA_21"/>
    <property type="match status" value="1"/>
</dbReference>
<keyword evidence="2" id="KW-0547">Nucleotide-binding</keyword>
<accession>A0A7T4WDB5</accession>
<dbReference type="GO" id="GO:0005524">
    <property type="term" value="F:ATP binding"/>
    <property type="evidence" value="ECO:0007669"/>
    <property type="project" value="UniProtKB-KW"/>
</dbReference>
<dbReference type="GO" id="GO:0016887">
    <property type="term" value="F:ATP hydrolysis activity"/>
    <property type="evidence" value="ECO:0007669"/>
    <property type="project" value="InterPro"/>
</dbReference>
<dbReference type="Proteomes" id="UP000595420">
    <property type="component" value="Chromosome"/>
</dbReference>